<comment type="caution">
    <text evidence="3">The sequence shown here is derived from an EMBL/GenBank/DDBJ whole genome shotgun (WGS) entry which is preliminary data.</text>
</comment>
<feature type="chain" id="PRO_5039017344" description="NLP1-9 GAF domain-containing protein" evidence="1">
    <location>
        <begin position="21"/>
        <end position="111"/>
    </location>
</feature>
<organism evidence="3 4">
    <name type="scientific">Gossypium stocksii</name>
    <dbReference type="NCBI Taxonomy" id="47602"/>
    <lineage>
        <taxon>Eukaryota</taxon>
        <taxon>Viridiplantae</taxon>
        <taxon>Streptophyta</taxon>
        <taxon>Embryophyta</taxon>
        <taxon>Tracheophyta</taxon>
        <taxon>Spermatophyta</taxon>
        <taxon>Magnoliopsida</taxon>
        <taxon>eudicotyledons</taxon>
        <taxon>Gunneridae</taxon>
        <taxon>Pentapetalae</taxon>
        <taxon>rosids</taxon>
        <taxon>malvids</taxon>
        <taxon>Malvales</taxon>
        <taxon>Malvaceae</taxon>
        <taxon>Malvoideae</taxon>
        <taxon>Gossypium</taxon>
    </lineage>
</organism>
<evidence type="ECO:0000256" key="1">
    <source>
        <dbReference type="SAM" id="SignalP"/>
    </source>
</evidence>
<evidence type="ECO:0000313" key="3">
    <source>
        <dbReference type="EMBL" id="KAH1095949.1"/>
    </source>
</evidence>
<feature type="signal peptide" evidence="1">
    <location>
        <begin position="1"/>
        <end position="20"/>
    </location>
</feature>
<reference evidence="3 4" key="1">
    <citation type="journal article" date="2021" name="Plant Biotechnol. J.">
        <title>Multi-omics assisted identification of the key and species-specific regulatory components of drought-tolerant mechanisms in Gossypium stocksii.</title>
        <authorList>
            <person name="Yu D."/>
            <person name="Ke L."/>
            <person name="Zhang D."/>
            <person name="Wu Y."/>
            <person name="Sun Y."/>
            <person name="Mei J."/>
            <person name="Sun J."/>
            <person name="Sun Y."/>
        </authorList>
    </citation>
    <scope>NUCLEOTIDE SEQUENCE [LARGE SCALE GENOMIC DNA]</scope>
    <source>
        <strain evidence="4">cv. E1</strain>
        <tissue evidence="3">Leaf</tissue>
    </source>
</reference>
<dbReference type="Proteomes" id="UP000828251">
    <property type="component" value="Unassembled WGS sequence"/>
</dbReference>
<dbReference type="AlphaFoldDB" id="A0A9D3VT28"/>
<feature type="domain" description="NLP1-9 GAF" evidence="2">
    <location>
        <begin position="22"/>
        <end position="109"/>
    </location>
</feature>
<dbReference type="InterPro" id="IPR055081">
    <property type="entry name" value="NLP1-9_GAF"/>
</dbReference>
<keyword evidence="1" id="KW-0732">Signal</keyword>
<name>A0A9D3VT28_9ROSI</name>
<dbReference type="EMBL" id="JAIQCV010000005">
    <property type="protein sequence ID" value="KAH1095949.1"/>
    <property type="molecule type" value="Genomic_DNA"/>
</dbReference>
<dbReference type="Pfam" id="PF22922">
    <property type="entry name" value="GAF_NLP"/>
    <property type="match status" value="1"/>
</dbReference>
<evidence type="ECO:0000313" key="4">
    <source>
        <dbReference type="Proteomes" id="UP000828251"/>
    </source>
</evidence>
<dbReference type="OrthoDB" id="10501091at2759"/>
<gene>
    <name evidence="3" type="ORF">J1N35_012870</name>
</gene>
<accession>A0A9D3VT28</accession>
<sequence>MAEKSHLSILIIFIKLKGLALNRLAALAEIHDISKDLCCKCELSLALTWTSKVNNMNETMLDPNNKFPVFIQSNSCYVKYMKAYKFMRYCELDLFMINPLIIEKAFESRDG</sequence>
<proteinExistence type="predicted"/>
<keyword evidence="4" id="KW-1185">Reference proteome</keyword>
<evidence type="ECO:0000259" key="2">
    <source>
        <dbReference type="Pfam" id="PF22922"/>
    </source>
</evidence>
<protein>
    <recommendedName>
        <fullName evidence="2">NLP1-9 GAF domain-containing protein</fullName>
    </recommendedName>
</protein>